<dbReference type="Pfam" id="PF18744">
    <property type="entry name" value="SNAD1"/>
    <property type="match status" value="1"/>
</dbReference>
<dbReference type="Proteomes" id="UP000288216">
    <property type="component" value="Unassembled WGS sequence"/>
</dbReference>
<gene>
    <name evidence="1" type="ORF">scyTo_0018775</name>
</gene>
<evidence type="ECO:0000313" key="1">
    <source>
        <dbReference type="EMBL" id="GCB79609.1"/>
    </source>
</evidence>
<organism evidence="1 2">
    <name type="scientific">Scyliorhinus torazame</name>
    <name type="common">Cloudy catshark</name>
    <name type="synonym">Catulus torazame</name>
    <dbReference type="NCBI Taxonomy" id="75743"/>
    <lineage>
        <taxon>Eukaryota</taxon>
        <taxon>Metazoa</taxon>
        <taxon>Chordata</taxon>
        <taxon>Craniata</taxon>
        <taxon>Vertebrata</taxon>
        <taxon>Chondrichthyes</taxon>
        <taxon>Elasmobranchii</taxon>
        <taxon>Galeomorphii</taxon>
        <taxon>Galeoidea</taxon>
        <taxon>Carcharhiniformes</taxon>
        <taxon>Scyliorhinidae</taxon>
        <taxon>Scyliorhinus</taxon>
    </lineage>
</organism>
<reference evidence="1 2" key="1">
    <citation type="journal article" date="2018" name="Nat. Ecol. Evol.">
        <title>Shark genomes provide insights into elasmobranch evolution and the origin of vertebrates.</title>
        <authorList>
            <person name="Hara Y"/>
            <person name="Yamaguchi K"/>
            <person name="Onimaru K"/>
            <person name="Kadota M"/>
            <person name="Koyanagi M"/>
            <person name="Keeley SD"/>
            <person name="Tatsumi K"/>
            <person name="Tanaka K"/>
            <person name="Motone F"/>
            <person name="Kageyama Y"/>
            <person name="Nozu R"/>
            <person name="Adachi N"/>
            <person name="Nishimura O"/>
            <person name="Nakagawa R"/>
            <person name="Tanegashima C"/>
            <person name="Kiyatake I"/>
            <person name="Matsumoto R"/>
            <person name="Murakumo K"/>
            <person name="Nishida K"/>
            <person name="Terakita A"/>
            <person name="Kuratani S"/>
            <person name="Sato K"/>
            <person name="Hyodo S Kuraku.S."/>
        </authorList>
    </citation>
    <scope>NUCLEOTIDE SEQUENCE [LARGE SCALE GENOMIC DNA]</scope>
</reference>
<dbReference type="OrthoDB" id="9930985at2759"/>
<dbReference type="EMBL" id="BFAA01013396">
    <property type="protein sequence ID" value="GCB79609.1"/>
    <property type="molecule type" value="Genomic_DNA"/>
</dbReference>
<evidence type="ECO:0000313" key="2">
    <source>
        <dbReference type="Proteomes" id="UP000288216"/>
    </source>
</evidence>
<dbReference type="OMA" id="FRRCKEN"/>
<name>A0A401Q2F0_SCYTO</name>
<comment type="caution">
    <text evidence="1">The sequence shown here is derived from an EMBL/GenBank/DDBJ whole genome shotgun (WGS) entry which is preliminary data.</text>
</comment>
<sequence>MDATELNDTILTKIIKDFRHVRPEEKEQFSFLIALKPSECRQGGKQMYLNGNISSEQPQISGNSDDFKPKLNYIALHPDGAEDCSEFKIIFNMRDGKRLPLWFADQVKKARILINGGCVLLYTENTPCTRKCFSGKNFIDIVGPLKDLPFLDWKAPKINKYFVYGEVDNCDKNKKARIIQRFQCLDEGGIDPNGTFLFRRCKENLPCDQCNRQNDYCVNN</sequence>
<dbReference type="AlphaFoldDB" id="A0A401Q2F0"/>
<dbReference type="InterPro" id="IPR040958">
    <property type="entry name" value="SNAD1"/>
</dbReference>
<keyword evidence="2" id="KW-1185">Reference proteome</keyword>
<accession>A0A401Q2F0</accession>
<protein>
    <submittedName>
        <fullName evidence="1">Uncharacterized protein</fullName>
    </submittedName>
</protein>
<proteinExistence type="predicted"/>